<feature type="compositionally biased region" description="Polar residues" evidence="1">
    <location>
        <begin position="1"/>
        <end position="10"/>
    </location>
</feature>
<reference evidence="2" key="1">
    <citation type="submission" date="2014-11" db="EMBL/GenBank/DDBJ databases">
        <authorList>
            <person name="Amaro Gonzalez C."/>
        </authorList>
    </citation>
    <scope>NUCLEOTIDE SEQUENCE</scope>
</reference>
<sequence length="28" mass="3113">MSDLISQQLTPGKLRAHMSRPLLTSPSF</sequence>
<dbReference type="EMBL" id="GBXM01106806">
    <property type="protein sequence ID" value="JAH01771.1"/>
    <property type="molecule type" value="Transcribed_RNA"/>
</dbReference>
<organism evidence="2">
    <name type="scientific">Anguilla anguilla</name>
    <name type="common">European freshwater eel</name>
    <name type="synonym">Muraena anguilla</name>
    <dbReference type="NCBI Taxonomy" id="7936"/>
    <lineage>
        <taxon>Eukaryota</taxon>
        <taxon>Metazoa</taxon>
        <taxon>Chordata</taxon>
        <taxon>Craniata</taxon>
        <taxon>Vertebrata</taxon>
        <taxon>Euteleostomi</taxon>
        <taxon>Actinopterygii</taxon>
        <taxon>Neopterygii</taxon>
        <taxon>Teleostei</taxon>
        <taxon>Anguilliformes</taxon>
        <taxon>Anguillidae</taxon>
        <taxon>Anguilla</taxon>
    </lineage>
</organism>
<protein>
    <submittedName>
        <fullName evidence="2">Uncharacterized protein</fullName>
    </submittedName>
</protein>
<name>A0A0E9PAV0_ANGAN</name>
<proteinExistence type="predicted"/>
<dbReference type="AlphaFoldDB" id="A0A0E9PAV0"/>
<evidence type="ECO:0000256" key="1">
    <source>
        <dbReference type="SAM" id="MobiDB-lite"/>
    </source>
</evidence>
<accession>A0A0E9PAV0</accession>
<evidence type="ECO:0000313" key="2">
    <source>
        <dbReference type="EMBL" id="JAH01771.1"/>
    </source>
</evidence>
<feature type="region of interest" description="Disordered" evidence="1">
    <location>
        <begin position="1"/>
        <end position="28"/>
    </location>
</feature>
<reference evidence="2" key="2">
    <citation type="journal article" date="2015" name="Fish Shellfish Immunol.">
        <title>Early steps in the European eel (Anguilla anguilla)-Vibrio vulnificus interaction in the gills: Role of the RtxA13 toxin.</title>
        <authorList>
            <person name="Callol A."/>
            <person name="Pajuelo D."/>
            <person name="Ebbesson L."/>
            <person name="Teles M."/>
            <person name="MacKenzie S."/>
            <person name="Amaro C."/>
        </authorList>
    </citation>
    <scope>NUCLEOTIDE SEQUENCE</scope>
</reference>